<feature type="non-terminal residue" evidence="12">
    <location>
        <position position="513"/>
    </location>
</feature>
<dbReference type="PROSITE" id="PS00086">
    <property type="entry name" value="CYTOCHROME_P450"/>
    <property type="match status" value="1"/>
</dbReference>
<evidence type="ECO:0000256" key="4">
    <source>
        <dbReference type="ARBA" id="ARBA00022617"/>
    </source>
</evidence>
<evidence type="ECO:0000256" key="1">
    <source>
        <dbReference type="ARBA" id="ARBA00001971"/>
    </source>
</evidence>
<dbReference type="Gene3D" id="1.10.630.10">
    <property type="entry name" value="Cytochrome P450"/>
    <property type="match status" value="1"/>
</dbReference>
<dbReference type="SUPFAM" id="SSF48264">
    <property type="entry name" value="Cytochrome P450"/>
    <property type="match status" value="1"/>
</dbReference>
<keyword evidence="7 9" id="KW-0408">Iron</keyword>
<keyword evidence="6 10" id="KW-0560">Oxidoreductase</keyword>
<dbReference type="GeneID" id="9591751"/>
<dbReference type="GO" id="GO:0020037">
    <property type="term" value="F:heme binding"/>
    <property type="evidence" value="ECO:0007669"/>
    <property type="project" value="InterPro"/>
</dbReference>
<dbReference type="HOGENOM" id="CLU_001570_2_3_1"/>
<dbReference type="PRINTS" id="PR00463">
    <property type="entry name" value="EP450I"/>
</dbReference>
<dbReference type="InterPro" id="IPR002401">
    <property type="entry name" value="Cyt_P450_E_grp-I"/>
</dbReference>
<evidence type="ECO:0000313" key="12">
    <source>
        <dbReference type="EMBL" id="EFI93077.1"/>
    </source>
</evidence>
<evidence type="ECO:0000313" key="13">
    <source>
        <dbReference type="Proteomes" id="UP000007431"/>
    </source>
</evidence>
<dbReference type="CDD" id="cd11065">
    <property type="entry name" value="CYP64-like"/>
    <property type="match status" value="1"/>
</dbReference>
<feature type="chain" id="PRO_5005343529" description="Cytochrome P450" evidence="11">
    <location>
        <begin position="21"/>
        <end position="513"/>
    </location>
</feature>
<dbReference type="GO" id="GO:0005506">
    <property type="term" value="F:iron ion binding"/>
    <property type="evidence" value="ECO:0007669"/>
    <property type="project" value="InterPro"/>
</dbReference>
<comment type="cofactor">
    <cofactor evidence="1 9">
        <name>heme</name>
        <dbReference type="ChEBI" id="CHEBI:30413"/>
    </cofactor>
</comment>
<evidence type="ECO:0000256" key="11">
    <source>
        <dbReference type="SAM" id="SignalP"/>
    </source>
</evidence>
<dbReference type="InterPro" id="IPR036396">
    <property type="entry name" value="Cyt_P450_sf"/>
</dbReference>
<evidence type="ECO:0008006" key="14">
    <source>
        <dbReference type="Google" id="ProtNLM"/>
    </source>
</evidence>
<evidence type="ECO:0000256" key="7">
    <source>
        <dbReference type="ARBA" id="ARBA00023004"/>
    </source>
</evidence>
<evidence type="ECO:0000256" key="2">
    <source>
        <dbReference type="ARBA" id="ARBA00005179"/>
    </source>
</evidence>
<dbReference type="Proteomes" id="UP000007431">
    <property type="component" value="Unassembled WGS sequence"/>
</dbReference>
<keyword evidence="4 9" id="KW-0349">Heme</keyword>
<dbReference type="PANTHER" id="PTHR46300:SF5">
    <property type="entry name" value="CYTOCHROME P450"/>
    <property type="match status" value="1"/>
</dbReference>
<keyword evidence="13" id="KW-1185">Reference proteome</keyword>
<dbReference type="InterPro" id="IPR050364">
    <property type="entry name" value="Cytochrome_P450_fung"/>
</dbReference>
<dbReference type="eggNOG" id="KOG0156">
    <property type="taxonomic scope" value="Eukaryota"/>
</dbReference>
<dbReference type="AlphaFoldDB" id="D8QF72"/>
<dbReference type="OrthoDB" id="2789670at2759"/>
<dbReference type="KEGG" id="scm:SCHCO_02638355"/>
<dbReference type="PANTHER" id="PTHR46300">
    <property type="entry name" value="P450, PUTATIVE (EUROFUNG)-RELATED-RELATED"/>
    <property type="match status" value="1"/>
</dbReference>
<reference evidence="12 13" key="1">
    <citation type="journal article" date="2010" name="Nat. Biotechnol.">
        <title>Genome sequence of the model mushroom Schizophyllum commune.</title>
        <authorList>
            <person name="Ohm R.A."/>
            <person name="de Jong J.F."/>
            <person name="Lugones L.G."/>
            <person name="Aerts A."/>
            <person name="Kothe E."/>
            <person name="Stajich J.E."/>
            <person name="de Vries R.P."/>
            <person name="Record E."/>
            <person name="Levasseur A."/>
            <person name="Baker S.E."/>
            <person name="Bartholomew K.A."/>
            <person name="Coutinho P.M."/>
            <person name="Erdmann S."/>
            <person name="Fowler T.J."/>
            <person name="Gathman A.C."/>
            <person name="Lombard V."/>
            <person name="Henrissat B."/>
            <person name="Knabe N."/>
            <person name="Kuees U."/>
            <person name="Lilly W.W."/>
            <person name="Lindquist E."/>
            <person name="Lucas S."/>
            <person name="Magnuson J.K."/>
            <person name="Piumi F."/>
            <person name="Raudaskoski M."/>
            <person name="Salamov A."/>
            <person name="Schmutz J."/>
            <person name="Schwarze F.W.M.R."/>
            <person name="vanKuyk P.A."/>
            <person name="Horton J.S."/>
            <person name="Grigoriev I.V."/>
            <person name="Woesten H.A.B."/>
        </authorList>
    </citation>
    <scope>NUCLEOTIDE SEQUENCE [LARGE SCALE GENOMIC DNA]</scope>
    <source>
        <strain evidence="13">H4-8 / FGSC 9210</strain>
    </source>
</reference>
<evidence type="ECO:0000256" key="8">
    <source>
        <dbReference type="ARBA" id="ARBA00023033"/>
    </source>
</evidence>
<sequence>MLRLTLQEFLVSFLAYLLYLRLRPKPNGPRLPPGPPAEPLLGHIRVIPQERAYHRWSKEYGSDLLHVRVLGQPIIVLNSVESAVELLEKRGAIHSDRPFFAYFDMLGWHENVLVTSCNHPSFPHLRAHYQNYFARDANRKFSQIQTTEAHKLVKRIAQQPTNWREIFRAFAVAVIIQINTGHEIKTLDDAYLDIANEVGKTLTGGGPPGATGVDILPLLRYLPSWCDPTGSTAFVRKLRHSVREMYTVPYDRVTEDIRSGSAQPSFMLSLMQEMEAQDEDEKTLSRERIKGLCATAYAAGGDTTFDTLTTFVFAIVNYPDVQERARAELNAVVGPNRLPELEDRKDLPYVERLVQEVFRFWPSVPLGVPHKSTKDDIYNGMFIPKGSLLVFNVFAMTHDEAVYKDPWRFDPDRYLACSEGGRGEPLPTGHFGFGRRICPGRFVGDTSVFIAIATMLHVLTFEKAKDEAGQEITIDPETAKYTTGITSHPETVLCNIKPTSEQAKKLALGSYIE</sequence>
<protein>
    <recommendedName>
        <fullName evidence="14">Cytochrome P450</fullName>
    </recommendedName>
</protein>
<dbReference type="VEuPathDB" id="FungiDB:SCHCODRAFT_02638355"/>
<organism evidence="13">
    <name type="scientific">Schizophyllum commune (strain H4-8 / FGSC 9210)</name>
    <name type="common">Split gill fungus</name>
    <dbReference type="NCBI Taxonomy" id="578458"/>
    <lineage>
        <taxon>Eukaryota</taxon>
        <taxon>Fungi</taxon>
        <taxon>Dikarya</taxon>
        <taxon>Basidiomycota</taxon>
        <taxon>Agaricomycotina</taxon>
        <taxon>Agaricomycetes</taxon>
        <taxon>Agaricomycetidae</taxon>
        <taxon>Agaricales</taxon>
        <taxon>Schizophyllaceae</taxon>
        <taxon>Schizophyllum</taxon>
    </lineage>
</organism>
<evidence type="ECO:0000256" key="5">
    <source>
        <dbReference type="ARBA" id="ARBA00022723"/>
    </source>
</evidence>
<dbReference type="STRING" id="578458.D8QF72"/>
<evidence type="ECO:0000256" key="6">
    <source>
        <dbReference type="ARBA" id="ARBA00023002"/>
    </source>
</evidence>
<dbReference type="InterPro" id="IPR017972">
    <property type="entry name" value="Cyt_P450_CS"/>
</dbReference>
<keyword evidence="11" id="KW-0732">Signal</keyword>
<evidence type="ECO:0000256" key="3">
    <source>
        <dbReference type="ARBA" id="ARBA00010617"/>
    </source>
</evidence>
<proteinExistence type="inferred from homology"/>
<comment type="similarity">
    <text evidence="3 10">Belongs to the cytochrome P450 family.</text>
</comment>
<feature type="signal peptide" evidence="11">
    <location>
        <begin position="1"/>
        <end position="20"/>
    </location>
</feature>
<comment type="pathway">
    <text evidence="2">Secondary metabolite biosynthesis.</text>
</comment>
<feature type="binding site" description="axial binding residue" evidence="9">
    <location>
        <position position="438"/>
    </location>
    <ligand>
        <name>heme</name>
        <dbReference type="ChEBI" id="CHEBI:30413"/>
    </ligand>
    <ligandPart>
        <name>Fe</name>
        <dbReference type="ChEBI" id="CHEBI:18248"/>
    </ligandPart>
</feature>
<evidence type="ECO:0000256" key="9">
    <source>
        <dbReference type="PIRSR" id="PIRSR602401-1"/>
    </source>
</evidence>
<dbReference type="GO" id="GO:0004497">
    <property type="term" value="F:monooxygenase activity"/>
    <property type="evidence" value="ECO:0007669"/>
    <property type="project" value="UniProtKB-KW"/>
</dbReference>
<accession>D8QF72</accession>
<dbReference type="InterPro" id="IPR001128">
    <property type="entry name" value="Cyt_P450"/>
</dbReference>
<keyword evidence="5 9" id="KW-0479">Metal-binding</keyword>
<name>D8QF72_SCHCM</name>
<dbReference type="InParanoid" id="D8QF72"/>
<evidence type="ECO:0000256" key="10">
    <source>
        <dbReference type="RuleBase" id="RU000461"/>
    </source>
</evidence>
<dbReference type="OMA" id="SCEVFDY"/>
<dbReference type="GO" id="GO:0016705">
    <property type="term" value="F:oxidoreductase activity, acting on paired donors, with incorporation or reduction of molecular oxygen"/>
    <property type="evidence" value="ECO:0007669"/>
    <property type="project" value="InterPro"/>
</dbReference>
<dbReference type="EMBL" id="GL377311">
    <property type="protein sequence ID" value="EFI93077.1"/>
    <property type="molecule type" value="Genomic_DNA"/>
</dbReference>
<dbReference type="RefSeq" id="XP_003027980.1">
    <property type="nucleotide sequence ID" value="XM_003027934.1"/>
</dbReference>
<dbReference type="Pfam" id="PF00067">
    <property type="entry name" value="p450"/>
    <property type="match status" value="1"/>
</dbReference>
<keyword evidence="8 10" id="KW-0503">Monooxygenase</keyword>
<gene>
    <name evidence="12" type="ORF">SCHCODRAFT_112503</name>
</gene>